<feature type="domain" description="DinB-like" evidence="1">
    <location>
        <begin position="14"/>
        <end position="159"/>
    </location>
</feature>
<comment type="caution">
    <text evidence="2">The sequence shown here is derived from an EMBL/GenBank/DDBJ whole genome shotgun (WGS) entry which is preliminary data.</text>
</comment>
<gene>
    <name evidence="2" type="ORF">HDA39_006895</name>
</gene>
<dbReference type="EMBL" id="JACHMY010000001">
    <property type="protein sequence ID" value="MBB5840161.1"/>
    <property type="molecule type" value="Genomic_DNA"/>
</dbReference>
<protein>
    <recommendedName>
        <fullName evidence="1">DinB-like domain-containing protein</fullName>
    </recommendedName>
</protein>
<dbReference type="Gene3D" id="1.20.120.450">
    <property type="entry name" value="dinb family like domain"/>
    <property type="match status" value="1"/>
</dbReference>
<dbReference type="InterPro" id="IPR024775">
    <property type="entry name" value="DinB-like"/>
</dbReference>
<evidence type="ECO:0000313" key="2">
    <source>
        <dbReference type="EMBL" id="MBB5840161.1"/>
    </source>
</evidence>
<name>A0A7W9JDJ3_9ACTN</name>
<keyword evidence="3" id="KW-1185">Reference proteome</keyword>
<proteinExistence type="predicted"/>
<dbReference type="SUPFAM" id="SSF109854">
    <property type="entry name" value="DinB/YfiT-like putative metalloenzymes"/>
    <property type="match status" value="1"/>
</dbReference>
<dbReference type="Pfam" id="PF12867">
    <property type="entry name" value="DinB_2"/>
    <property type="match status" value="1"/>
</dbReference>
<dbReference type="InterPro" id="IPR034660">
    <property type="entry name" value="DinB/YfiT-like"/>
</dbReference>
<accession>A0A7W9JDJ3</accession>
<dbReference type="AlphaFoldDB" id="A0A7W9JDJ3"/>
<reference evidence="2 3" key="1">
    <citation type="submission" date="2020-08" db="EMBL/GenBank/DDBJ databases">
        <title>Sequencing the genomes of 1000 actinobacteria strains.</title>
        <authorList>
            <person name="Klenk H.-P."/>
        </authorList>
    </citation>
    <scope>NUCLEOTIDE SEQUENCE [LARGE SCALE GENOMIC DNA]</scope>
    <source>
        <strain evidence="2 3">DSM 28967</strain>
    </source>
</reference>
<organism evidence="2 3">
    <name type="scientific">Kribbella italica</name>
    <dbReference type="NCBI Taxonomy" id="1540520"/>
    <lineage>
        <taxon>Bacteria</taxon>
        <taxon>Bacillati</taxon>
        <taxon>Actinomycetota</taxon>
        <taxon>Actinomycetes</taxon>
        <taxon>Propionibacteriales</taxon>
        <taxon>Kribbellaceae</taxon>
        <taxon>Kribbella</taxon>
    </lineage>
</organism>
<dbReference type="Proteomes" id="UP000549971">
    <property type="component" value="Unassembled WGS sequence"/>
</dbReference>
<sequence length="178" mass="19829">MDFDWNTEIRKQVETHWTAQLRPRLAGLTDDEYFWEPAPDAWNLRADGERFVADFAVPPPEPAPVTTISWRIGHLVVVLLGMRAMPQFGGEPVDFTTFPYAGTAAEALTQLDDAYAAWMDGVRRLGVDGLTEDTATEGWPVVAIVLHVQRELLHHGAEIALLRDLYRAQSPSSSNSVS</sequence>
<evidence type="ECO:0000259" key="1">
    <source>
        <dbReference type="Pfam" id="PF12867"/>
    </source>
</evidence>
<dbReference type="RefSeq" id="WP_184802318.1">
    <property type="nucleotide sequence ID" value="NZ_JACHMY010000001.1"/>
</dbReference>
<evidence type="ECO:0000313" key="3">
    <source>
        <dbReference type="Proteomes" id="UP000549971"/>
    </source>
</evidence>